<sequence>MRSGISLRGDCDGEALRRLARQTKDAAQARPLLAWRHMGRLVETIQPAECQNYLENAGYGSVKRGSALLR</sequence>
<gene>
    <name evidence="1" type="ORF">BTR14_08925</name>
</gene>
<evidence type="ECO:0000313" key="1">
    <source>
        <dbReference type="EMBL" id="OQP86571.1"/>
    </source>
</evidence>
<dbReference type="EMBL" id="MSPX01000006">
    <property type="protein sequence ID" value="OQP86571.1"/>
    <property type="molecule type" value="Genomic_DNA"/>
</dbReference>
<organism evidence="1 2">
    <name type="scientific">Xaviernesmea rhizosphaerae</name>
    <dbReference type="NCBI Taxonomy" id="1672749"/>
    <lineage>
        <taxon>Bacteria</taxon>
        <taxon>Pseudomonadati</taxon>
        <taxon>Pseudomonadota</taxon>
        <taxon>Alphaproteobacteria</taxon>
        <taxon>Hyphomicrobiales</taxon>
        <taxon>Rhizobiaceae</taxon>
        <taxon>Rhizobium/Agrobacterium group</taxon>
        <taxon>Xaviernesmea</taxon>
    </lineage>
</organism>
<comment type="caution">
    <text evidence="1">The sequence shown here is derived from an EMBL/GenBank/DDBJ whole genome shotgun (WGS) entry which is preliminary data.</text>
</comment>
<accession>A0ABX3PEP0</accession>
<keyword evidence="2" id="KW-1185">Reference proteome</keyword>
<reference evidence="1 2" key="1">
    <citation type="journal article" date="2017" name="Antonie Van Leeuwenhoek">
        <title>Rhizobium rhizosphaerae sp. nov., a novel species isolated from rice rhizosphere.</title>
        <authorList>
            <person name="Zhao J.J."/>
            <person name="Zhang J."/>
            <person name="Zhang R.J."/>
            <person name="Zhang C.W."/>
            <person name="Yin H.Q."/>
            <person name="Zhang X.X."/>
        </authorList>
    </citation>
    <scope>NUCLEOTIDE SEQUENCE [LARGE SCALE GENOMIC DNA]</scope>
    <source>
        <strain evidence="1 2">RD15</strain>
    </source>
</reference>
<proteinExistence type="predicted"/>
<evidence type="ECO:0000313" key="2">
    <source>
        <dbReference type="Proteomes" id="UP000192652"/>
    </source>
</evidence>
<protein>
    <submittedName>
        <fullName evidence="1">Uncharacterized protein</fullName>
    </submittedName>
</protein>
<name>A0ABX3PEP0_9HYPH</name>
<dbReference type="Proteomes" id="UP000192652">
    <property type="component" value="Unassembled WGS sequence"/>
</dbReference>